<dbReference type="InterPro" id="IPR029058">
    <property type="entry name" value="AB_hydrolase_fold"/>
</dbReference>
<protein>
    <submittedName>
        <fullName evidence="2">Alpha/beta hydrolase</fullName>
    </submittedName>
</protein>
<evidence type="ECO:0000313" key="2">
    <source>
        <dbReference type="EMBL" id="AYB47961.1"/>
    </source>
</evidence>
<gene>
    <name evidence="2" type="ORF">D5F53_28340</name>
</gene>
<dbReference type="AlphaFoldDB" id="A0A385TWT1"/>
<accession>A0A385TWT1</accession>
<dbReference type="PANTHER" id="PTHR43358:SF4">
    <property type="entry name" value="ALPHA_BETA HYDROLASE FOLD-1 DOMAIN-CONTAINING PROTEIN"/>
    <property type="match status" value="1"/>
</dbReference>
<dbReference type="Gene3D" id="3.40.50.1820">
    <property type="entry name" value="alpha/beta hydrolase"/>
    <property type="match status" value="1"/>
</dbReference>
<organism evidence="2 3">
    <name type="scientific">Paenibacillus lautus</name>
    <name type="common">Bacillus lautus</name>
    <dbReference type="NCBI Taxonomy" id="1401"/>
    <lineage>
        <taxon>Bacteria</taxon>
        <taxon>Bacillati</taxon>
        <taxon>Bacillota</taxon>
        <taxon>Bacilli</taxon>
        <taxon>Bacillales</taxon>
        <taxon>Paenibacillaceae</taxon>
        <taxon>Paenibacillus</taxon>
    </lineage>
</organism>
<keyword evidence="2" id="KW-0378">Hydrolase</keyword>
<dbReference type="InterPro" id="IPR052920">
    <property type="entry name" value="DNA-binding_regulatory"/>
</dbReference>
<proteinExistence type="predicted"/>
<dbReference type="SUPFAM" id="SSF53474">
    <property type="entry name" value="alpha/beta-Hydrolases"/>
    <property type="match status" value="1"/>
</dbReference>
<dbReference type="Proteomes" id="UP000266552">
    <property type="component" value="Chromosome"/>
</dbReference>
<sequence>MKKKRIMTMSAAIIALLAIIIISASFYFYNVAIARADKGFLNGNPDLEANSNIDNPFAVSKDWWAQQSFEEWNLTSDDGLKLHAYYLPAEVSTDKTVIIAHGYSGHSEQMSGFAQMYHKDLGYNVLLPDARGHGRSEGDYIGFGWPERKDYLKWIDQVIEHTGENTQVVLHGVSMGGATVMMTSGEVLPPQVKAIVEDCGYTSVTDELTYQLKRMYKLPSFPLVQSTSLLTKIRAGYSFGEASALEQVKKSKTPTLFIHGGGDLFVPTEMVHELYENGPEQKKLFIVPDAGHGLARQFDPEGYDREVKEFIGTYVQ</sequence>
<feature type="domain" description="Serine aminopeptidase S33" evidence="1">
    <location>
        <begin position="93"/>
        <end position="196"/>
    </location>
</feature>
<dbReference type="KEGG" id="plw:D5F53_28340"/>
<evidence type="ECO:0000259" key="1">
    <source>
        <dbReference type="Pfam" id="PF12146"/>
    </source>
</evidence>
<keyword evidence="3" id="KW-1185">Reference proteome</keyword>
<evidence type="ECO:0000313" key="3">
    <source>
        <dbReference type="Proteomes" id="UP000266552"/>
    </source>
</evidence>
<name>A0A385TWT1_PAELA</name>
<dbReference type="GO" id="GO:0016787">
    <property type="term" value="F:hydrolase activity"/>
    <property type="evidence" value="ECO:0007669"/>
    <property type="project" value="UniProtKB-KW"/>
</dbReference>
<reference evidence="2 3" key="1">
    <citation type="submission" date="2018-09" db="EMBL/GenBank/DDBJ databases">
        <title>Genome Sequence of Paenibacillus lautus Strain E7593-69, Azo Dye-Degrading Bacteria, Isolated from Commercial Tattoo Inks.</title>
        <authorList>
            <person name="Nho S.W."/>
            <person name="Kim S.-J."/>
            <person name="Kweon O."/>
            <person name="Cerniglia C.E."/>
        </authorList>
    </citation>
    <scope>NUCLEOTIDE SEQUENCE [LARGE SCALE GENOMIC DNA]</scope>
    <source>
        <strain evidence="2 3">E7593-69</strain>
    </source>
</reference>
<dbReference type="EMBL" id="CP032412">
    <property type="protein sequence ID" value="AYB47961.1"/>
    <property type="molecule type" value="Genomic_DNA"/>
</dbReference>
<dbReference type="Pfam" id="PF12146">
    <property type="entry name" value="Hydrolase_4"/>
    <property type="match status" value="1"/>
</dbReference>
<dbReference type="PANTHER" id="PTHR43358">
    <property type="entry name" value="ALPHA/BETA-HYDROLASE"/>
    <property type="match status" value="1"/>
</dbReference>
<dbReference type="InterPro" id="IPR022742">
    <property type="entry name" value="Hydrolase_4"/>
</dbReference>